<evidence type="ECO:0000313" key="3">
    <source>
        <dbReference type="Proteomes" id="UP000005435"/>
    </source>
</evidence>
<accession>G8LT59</accession>
<dbReference type="AlphaFoldDB" id="G8LT59"/>
<reference evidence="2 3" key="2">
    <citation type="journal article" date="2012" name="Stand. Genomic Sci.">
        <title>Complete Genome Sequence of Clostridium clariflavum DSM 19732.</title>
        <authorList>
            <person name="Izquierdo J.A."/>
            <person name="Goodwin L."/>
            <person name="Davenport K.W."/>
            <person name="Teshima H."/>
            <person name="Bruce D."/>
            <person name="Detter C."/>
            <person name="Tapia R."/>
            <person name="Han S."/>
            <person name="Land M."/>
            <person name="Hauser L."/>
            <person name="Jeffries C.D."/>
            <person name="Han J."/>
            <person name="Pitluck S."/>
            <person name="Nolan M."/>
            <person name="Chen A."/>
            <person name="Huntemann M."/>
            <person name="Mavromatis K."/>
            <person name="Mikhailova N."/>
            <person name="Liolios K."/>
            <person name="Woyke T."/>
            <person name="Lynd L.R."/>
        </authorList>
    </citation>
    <scope>NUCLEOTIDE SEQUENCE [LARGE SCALE GENOMIC DNA]</scope>
    <source>
        <strain evidence="3">DSM 19732 / NBRC 101661 / EBR45</strain>
    </source>
</reference>
<proteinExistence type="predicted"/>
<feature type="transmembrane region" description="Helical" evidence="1">
    <location>
        <begin position="240"/>
        <end position="260"/>
    </location>
</feature>
<evidence type="ECO:0008006" key="4">
    <source>
        <dbReference type="Google" id="ProtNLM"/>
    </source>
</evidence>
<dbReference type="RefSeq" id="WP_014253894.1">
    <property type="nucleotide sequence ID" value="NC_016627.1"/>
</dbReference>
<feature type="transmembrane region" description="Helical" evidence="1">
    <location>
        <begin position="215"/>
        <end position="234"/>
    </location>
</feature>
<keyword evidence="1" id="KW-0812">Transmembrane</keyword>
<dbReference type="Proteomes" id="UP000005435">
    <property type="component" value="Chromosome"/>
</dbReference>
<dbReference type="KEGG" id="ccl:Clocl_0551"/>
<dbReference type="HOGENOM" id="CLU_665340_0_0_9"/>
<organism evidence="2 3">
    <name type="scientific">Acetivibrio clariflavus (strain DSM 19732 / NBRC 101661 / EBR45)</name>
    <name type="common">Clostridium clariflavum</name>
    <dbReference type="NCBI Taxonomy" id="720554"/>
    <lineage>
        <taxon>Bacteria</taxon>
        <taxon>Bacillati</taxon>
        <taxon>Bacillota</taxon>
        <taxon>Clostridia</taxon>
        <taxon>Eubacteriales</taxon>
        <taxon>Oscillospiraceae</taxon>
        <taxon>Acetivibrio</taxon>
    </lineage>
</organism>
<keyword evidence="1" id="KW-0472">Membrane</keyword>
<gene>
    <name evidence="2" type="ordered locus">Clocl_0551</name>
</gene>
<keyword evidence="1" id="KW-1133">Transmembrane helix</keyword>
<reference evidence="3" key="1">
    <citation type="submission" date="2011-12" db="EMBL/GenBank/DDBJ databases">
        <title>Complete sequence of Clostridium clariflavum DSM 19732.</title>
        <authorList>
            <consortium name="US DOE Joint Genome Institute"/>
            <person name="Lucas S."/>
            <person name="Han J."/>
            <person name="Lapidus A."/>
            <person name="Cheng J.-F."/>
            <person name="Goodwin L."/>
            <person name="Pitluck S."/>
            <person name="Peters L."/>
            <person name="Teshima H."/>
            <person name="Detter J.C."/>
            <person name="Han C."/>
            <person name="Tapia R."/>
            <person name="Land M."/>
            <person name="Hauser L."/>
            <person name="Kyrpides N."/>
            <person name="Ivanova N."/>
            <person name="Pagani I."/>
            <person name="Kitzmiller T."/>
            <person name="Lynd L."/>
            <person name="Izquierdo J."/>
            <person name="Woyke T."/>
        </authorList>
    </citation>
    <scope>NUCLEOTIDE SEQUENCE [LARGE SCALE GENOMIC DNA]</scope>
    <source>
        <strain evidence="3">DSM 19732 / NBRC 101661 / EBR45</strain>
    </source>
</reference>
<protein>
    <recommendedName>
        <fullName evidence="4">Tim44-like domain-containing protein</fullName>
    </recommendedName>
</protein>
<evidence type="ECO:0000313" key="2">
    <source>
        <dbReference type="EMBL" id="AEV67263.1"/>
    </source>
</evidence>
<keyword evidence="3" id="KW-1185">Reference proteome</keyword>
<feature type="transmembrane region" description="Helical" evidence="1">
    <location>
        <begin position="6"/>
        <end position="25"/>
    </location>
</feature>
<evidence type="ECO:0000256" key="1">
    <source>
        <dbReference type="SAM" id="Phobius"/>
    </source>
</evidence>
<name>G8LT59_ACECE</name>
<dbReference type="OrthoDB" id="4377018at2"/>
<sequence precursor="true">MVIEFAVGVLVASLIALGYVIFMNVKFKETPSEGHHDAFDRETKDRYIKNITNVMKNFNLKTIASTVTEFMYCYIEQTVAVLKKVGIRKEVDIIEDGSFDRDSISDNIVISDGKNNFATALLGGKIVEKYIDNVTDKVLYEKVIEKGIYSLEMIRSDHIERQNANFCSNCGAPMKIEGDFYVCPNCGTKYTTESANWIVANVTCYNYKTENRLTFLYFIPVLIMIVLAFIANYGSWKMKVISVLYDLALLGVVLALCAWLTKLMSGLNKIAKYDKQFSRKSFQKRVEYLVRTYERAKDLDISKVKSLMEPSLYERLKEQNKYDEFYMLDFEIRKLVVRDFEIKDDKQLAYVTMDVNKITINEKKKIKKKKGKYDITLYRHKDTLTDVKLNPEVITCECCGRNMNLTVDGKCKACGNTYDLSKYDWIIYDVSDIK</sequence>
<dbReference type="EMBL" id="CP003065">
    <property type="protein sequence ID" value="AEV67263.1"/>
    <property type="molecule type" value="Genomic_DNA"/>
</dbReference>